<proteinExistence type="predicted"/>
<accession>A0AA87CS67</accession>
<evidence type="ECO:0000313" key="1">
    <source>
        <dbReference type="EMBL" id="EDU58350.1"/>
    </source>
</evidence>
<gene>
    <name evidence="1" type="ORF">PROSTU_01522</name>
</gene>
<evidence type="ECO:0008006" key="3">
    <source>
        <dbReference type="Google" id="ProtNLM"/>
    </source>
</evidence>
<dbReference type="Gene3D" id="3.10.450.50">
    <property type="match status" value="1"/>
</dbReference>
<dbReference type="PANTHER" id="PTHR35566">
    <property type="entry name" value="BLR3599 PROTEIN"/>
    <property type="match status" value="1"/>
</dbReference>
<evidence type="ECO:0000313" key="2">
    <source>
        <dbReference type="Proteomes" id="UP000004506"/>
    </source>
</evidence>
<reference evidence="2" key="2">
    <citation type="submission" date="2008-04" db="EMBL/GenBank/DDBJ databases">
        <title>Draft genome sequence of Providencia stuartii(ATCC 25827).</title>
        <authorList>
            <person name="Sudarsanam P."/>
            <person name="Ley R."/>
            <person name="Guruge J."/>
            <person name="Turnbaugh P.J."/>
            <person name="Mahowald M."/>
            <person name="Liep D."/>
            <person name="Gordon J."/>
        </authorList>
    </citation>
    <scope>NUCLEOTIDE SEQUENCE [LARGE SCALE GENOMIC DNA]</scope>
    <source>
        <strain evidence="2">ATCC 25827</strain>
    </source>
</reference>
<reference evidence="1 2" key="3">
    <citation type="submission" date="2008-05" db="EMBL/GenBank/DDBJ databases">
        <authorList>
            <person name="Fulton L."/>
            <person name="Clifton S."/>
            <person name="Fulton B."/>
            <person name="Xu J."/>
            <person name="Minx P."/>
            <person name="Pepin K.H."/>
            <person name="Johnson M."/>
            <person name="Thiruvilangam P."/>
            <person name="Bhonagiri V."/>
            <person name="Nash W.E."/>
            <person name="Mardis E.R."/>
            <person name="Wilson R.K."/>
        </authorList>
    </citation>
    <scope>NUCLEOTIDE SEQUENCE [LARGE SCALE GENOMIC DNA]</scope>
    <source>
        <strain evidence="1 2">ATCC 25827</strain>
    </source>
</reference>
<dbReference type="AlphaFoldDB" id="A0AA87CS67"/>
<organism evidence="1 2">
    <name type="scientific">Providencia stuartii ATCC 25827</name>
    <dbReference type="NCBI Taxonomy" id="471874"/>
    <lineage>
        <taxon>Bacteria</taxon>
        <taxon>Pseudomonadati</taxon>
        <taxon>Pseudomonadota</taxon>
        <taxon>Gammaproteobacteria</taxon>
        <taxon>Enterobacterales</taxon>
        <taxon>Morganellaceae</taxon>
        <taxon>Providencia</taxon>
    </lineage>
</organism>
<name>A0AA87CS67_PROST</name>
<reference evidence="2" key="1">
    <citation type="submission" date="2008-04" db="EMBL/GenBank/DDBJ databases">
        <title>Draft genome sequence of Providencia stuartii (ATCC 25827).</title>
        <authorList>
            <person name="Sudarsanam P."/>
            <person name="Ley R."/>
            <person name="Guruge J."/>
            <person name="Turnbaugh P.J."/>
            <person name="Mahowald M."/>
            <person name="Liep D."/>
            <person name="Gordon J."/>
        </authorList>
    </citation>
    <scope>NUCLEOTIDE SEQUENCE [LARGE SCALE GENOMIC DNA]</scope>
    <source>
        <strain evidence="2">ATCC 25827</strain>
    </source>
</reference>
<sequence>MRRESNERLADFAVADVSLFWLLNALNSHANVLMNYESYPQRHPEIIWAELTRLAGSLLTFSLEHDLATIPAYVHDDLENTFPPLFDLLSTNTYVTLRLRREINASDIDRDYYIDAQAICEDWLENINVKYIEVSNDKAKLKLILGEKNCSSLYFITLSKDLNGWKIDSVESF</sequence>
<protein>
    <recommendedName>
        <fullName evidence="3">DUF3828 domain-containing protein</fullName>
    </recommendedName>
</protein>
<dbReference type="Pfam" id="PF05936">
    <property type="entry name" value="T6SS_VasE"/>
    <property type="match status" value="1"/>
</dbReference>
<dbReference type="InterPro" id="IPR010263">
    <property type="entry name" value="T6SS_TssK"/>
</dbReference>
<dbReference type="PANTHER" id="PTHR35566:SF1">
    <property type="entry name" value="TYPE VI SECRETION SYSTEM BASEPLATE COMPONENT TSSK1"/>
    <property type="match status" value="1"/>
</dbReference>
<comment type="caution">
    <text evidence="1">The sequence shown here is derived from an EMBL/GenBank/DDBJ whole genome shotgun (WGS) entry which is preliminary data.</text>
</comment>
<dbReference type="Proteomes" id="UP000004506">
    <property type="component" value="Unassembled WGS sequence"/>
</dbReference>
<dbReference type="EMBL" id="ABJD02000101">
    <property type="protein sequence ID" value="EDU58350.1"/>
    <property type="molecule type" value="Genomic_DNA"/>
</dbReference>